<accession>A0A7Z0HZU5</accession>
<dbReference type="Pfam" id="PF05145">
    <property type="entry name" value="AbrB"/>
    <property type="match status" value="1"/>
</dbReference>
<reference evidence="3 4" key="1">
    <citation type="journal article" date="2000" name="Arch. Microbiol.">
        <title>Rhodobaca bogoriensis gen. nov. and sp. nov., an alkaliphilic purple nonsulfur bacterium from African Rift Valley soda lakes.</title>
        <authorList>
            <person name="Milford A.D."/>
            <person name="Achenbach L.A."/>
            <person name="Jung D.O."/>
            <person name="Madigan M.T."/>
        </authorList>
    </citation>
    <scope>NUCLEOTIDE SEQUENCE [LARGE SCALE GENOMIC DNA]</scope>
    <source>
        <strain evidence="3 4">2376</strain>
    </source>
</reference>
<feature type="compositionally biased region" description="Basic and acidic residues" evidence="1">
    <location>
        <begin position="7"/>
        <end position="21"/>
    </location>
</feature>
<protein>
    <submittedName>
        <fullName evidence="3">AbrB family transcriptional regulator</fullName>
    </submittedName>
</protein>
<feature type="transmembrane region" description="Helical" evidence="2">
    <location>
        <begin position="342"/>
        <end position="367"/>
    </location>
</feature>
<gene>
    <name evidence="3" type="ORF">HUK65_10100</name>
</gene>
<comment type="caution">
    <text evidence="3">The sequence shown here is derived from an EMBL/GenBank/DDBJ whole genome shotgun (WGS) entry which is preliminary data.</text>
</comment>
<feature type="transmembrane region" description="Helical" evidence="2">
    <location>
        <begin position="258"/>
        <end position="275"/>
    </location>
</feature>
<dbReference type="PANTHER" id="PTHR38457">
    <property type="entry name" value="REGULATOR ABRB-RELATED"/>
    <property type="match status" value="1"/>
</dbReference>
<organism evidence="3 4">
    <name type="scientific">Rhabdonatronobacter sediminivivens</name>
    <dbReference type="NCBI Taxonomy" id="2743469"/>
    <lineage>
        <taxon>Bacteria</taxon>
        <taxon>Pseudomonadati</taxon>
        <taxon>Pseudomonadota</taxon>
        <taxon>Alphaproteobacteria</taxon>
        <taxon>Rhodobacterales</taxon>
        <taxon>Paracoccaceae</taxon>
        <taxon>Rhabdonatronobacter</taxon>
    </lineage>
</organism>
<keyword evidence="2" id="KW-0812">Transmembrane</keyword>
<sequence>MAGCRRAVTDERPAPPAEAERDPPLAQALLRLLPLLLAAAGAGWVFERLGVPLPWMIGPLVLTAVLSVTGLIRPHVPNRIRAGGQIVVACQVGLAFSPEALAQMVALGPYLVGTTLLTLASVGATAVIMARLTGQGLAQWFLGMVPTSPVEAATIALKSGIAPMQVVLAQSLRLAAVVIVVPVAIYTIEGWPTGNGRAGMDLAAAFDPLDVVVLAALGLGSAGLMRLTRLSNPNFLGPLAVTAVLAGLGLGVTPFPDLVFALAQIVLGTWLGATFKPDFLRSGVRDLISTLGATLLLLALCSLAAAGLAHLAGHNWREFVLGAAPGGVAEMALTAKYLGQDVALIAAFHVTRIFILMPNIPWIVALIHRYETRRHGAPPH</sequence>
<dbReference type="AlphaFoldDB" id="A0A7Z0HZU5"/>
<name>A0A7Z0HZU5_9RHOB</name>
<feature type="transmembrane region" description="Helical" evidence="2">
    <location>
        <begin position="110"/>
        <end position="130"/>
    </location>
</feature>
<dbReference type="InterPro" id="IPR007820">
    <property type="entry name" value="AbrB_fam"/>
</dbReference>
<dbReference type="GO" id="GO:0010468">
    <property type="term" value="P:regulation of gene expression"/>
    <property type="evidence" value="ECO:0007669"/>
    <property type="project" value="InterPro"/>
</dbReference>
<feature type="transmembrane region" description="Helical" evidence="2">
    <location>
        <begin position="235"/>
        <end position="252"/>
    </location>
</feature>
<proteinExistence type="predicted"/>
<keyword evidence="2" id="KW-0472">Membrane</keyword>
<evidence type="ECO:0000256" key="1">
    <source>
        <dbReference type="SAM" id="MobiDB-lite"/>
    </source>
</evidence>
<feature type="transmembrane region" description="Helical" evidence="2">
    <location>
        <begin position="28"/>
        <end position="46"/>
    </location>
</feature>
<evidence type="ECO:0000256" key="2">
    <source>
        <dbReference type="SAM" id="Phobius"/>
    </source>
</evidence>
<keyword evidence="4" id="KW-1185">Reference proteome</keyword>
<dbReference type="InterPro" id="IPR017516">
    <property type="entry name" value="AbrB_dup"/>
</dbReference>
<evidence type="ECO:0000313" key="4">
    <source>
        <dbReference type="Proteomes" id="UP000529417"/>
    </source>
</evidence>
<keyword evidence="2" id="KW-1133">Transmembrane helix</keyword>
<feature type="transmembrane region" description="Helical" evidence="2">
    <location>
        <begin position="52"/>
        <end position="72"/>
    </location>
</feature>
<dbReference type="PANTHER" id="PTHR38457:SF1">
    <property type="entry name" value="REGULATOR ABRB-RELATED"/>
    <property type="match status" value="1"/>
</dbReference>
<dbReference type="GO" id="GO:0016020">
    <property type="term" value="C:membrane"/>
    <property type="evidence" value="ECO:0007669"/>
    <property type="project" value="InterPro"/>
</dbReference>
<feature type="transmembrane region" description="Helical" evidence="2">
    <location>
        <begin position="287"/>
        <end position="312"/>
    </location>
</feature>
<dbReference type="NCBIfam" id="TIGR03082">
    <property type="entry name" value="Gneg_AbrB_dup"/>
    <property type="match status" value="1"/>
</dbReference>
<dbReference type="PIRSF" id="PIRSF038991">
    <property type="entry name" value="Protein_AbrB"/>
    <property type="match status" value="1"/>
</dbReference>
<evidence type="ECO:0000313" key="3">
    <source>
        <dbReference type="EMBL" id="NYS25344.1"/>
    </source>
</evidence>
<dbReference type="Proteomes" id="UP000529417">
    <property type="component" value="Unassembled WGS sequence"/>
</dbReference>
<feature type="transmembrane region" description="Helical" evidence="2">
    <location>
        <begin position="166"/>
        <end position="188"/>
    </location>
</feature>
<feature type="transmembrane region" description="Helical" evidence="2">
    <location>
        <begin position="208"/>
        <end position="228"/>
    </location>
</feature>
<dbReference type="EMBL" id="JACBXS010000018">
    <property type="protein sequence ID" value="NYS25344.1"/>
    <property type="molecule type" value="Genomic_DNA"/>
</dbReference>
<feature type="region of interest" description="Disordered" evidence="1">
    <location>
        <begin position="1"/>
        <end position="21"/>
    </location>
</feature>